<feature type="transmembrane region" description="Helical" evidence="18">
    <location>
        <begin position="94"/>
        <end position="118"/>
    </location>
</feature>
<dbReference type="RefSeq" id="WP_345360133.1">
    <property type="nucleotide sequence ID" value="NZ_BAABII010000004.1"/>
</dbReference>
<gene>
    <name evidence="20" type="primary">yidC</name>
    <name evidence="20" type="ORF">AB8O55_21330</name>
</gene>
<evidence type="ECO:0000256" key="17">
    <source>
        <dbReference type="SAM" id="MobiDB-lite"/>
    </source>
</evidence>
<evidence type="ECO:0000256" key="14">
    <source>
        <dbReference type="ARBA" id="ARBA00033245"/>
    </source>
</evidence>
<evidence type="ECO:0000256" key="3">
    <source>
        <dbReference type="ARBA" id="ARBA00015325"/>
    </source>
</evidence>
<feature type="domain" description="Membrane insertase YidC/Oxa/ALB C-terminal" evidence="19">
    <location>
        <begin position="32"/>
        <end position="250"/>
    </location>
</feature>
<dbReference type="EMBL" id="JBGEHV010000045">
    <property type="protein sequence ID" value="MEY8041962.1"/>
    <property type="molecule type" value="Genomic_DNA"/>
</dbReference>
<evidence type="ECO:0000256" key="4">
    <source>
        <dbReference type="ARBA" id="ARBA00022448"/>
    </source>
</evidence>
<proteinExistence type="inferred from homology"/>
<keyword evidence="8 18" id="KW-1133">Transmembrane helix</keyword>
<dbReference type="InterPro" id="IPR001708">
    <property type="entry name" value="YidC/ALB3/OXA1/COX18"/>
</dbReference>
<evidence type="ECO:0000256" key="5">
    <source>
        <dbReference type="ARBA" id="ARBA00022475"/>
    </source>
</evidence>
<evidence type="ECO:0000313" key="21">
    <source>
        <dbReference type="Proteomes" id="UP001564626"/>
    </source>
</evidence>
<feature type="transmembrane region" description="Helical" evidence="18">
    <location>
        <begin position="168"/>
        <end position="189"/>
    </location>
</feature>
<evidence type="ECO:0000256" key="9">
    <source>
        <dbReference type="ARBA" id="ARBA00023136"/>
    </source>
</evidence>
<keyword evidence="7" id="KW-0653">Protein transport</keyword>
<reference evidence="20 21" key="1">
    <citation type="submission" date="2024-08" db="EMBL/GenBank/DDBJ databases">
        <title>Genome mining of Saccharopolyspora cebuensis PGLac3 from Nigerian medicinal plant.</title>
        <authorList>
            <person name="Ezeobiora C.E."/>
            <person name="Igbokwe N.H."/>
            <person name="Amin D.H."/>
            <person name="Mendie U.E."/>
        </authorList>
    </citation>
    <scope>NUCLEOTIDE SEQUENCE [LARGE SCALE GENOMIC DNA]</scope>
    <source>
        <strain evidence="20 21">PGLac3</strain>
    </source>
</reference>
<sequence>MLDFIYYPVSAILWFWHKVFGFLLDPASGYAWALSIIFLVFTLRALLFKPFVHQVRAMRKMQEFAPKIRELQAQHGDDREKLAREMQKLQLEQGFNPLGGCLPMLVQIPVLFGLFHVLNGFKPGAPSNFVFNADEVASFVAADLFGAKLSNHIVQPAEVLANFDTDRFHMLLVGIPLMIAAAIATHFTARHSVQRQTAEQADNPQAQMMNRMTLWIFPMFAIIGGPFLPLAILLYWLANNFWTLGQQRVVFGRIDREEAAKQAESTTVVESTVVTAEREDSPAAGEADPAQRTGTPQQIDAAPATDSDAETPRTAPSERAEAAQDQPGETPGVIEDRSRDADKPGETR</sequence>
<evidence type="ECO:0000256" key="6">
    <source>
        <dbReference type="ARBA" id="ARBA00022692"/>
    </source>
</evidence>
<dbReference type="Pfam" id="PF02096">
    <property type="entry name" value="60KD_IMP"/>
    <property type="match status" value="1"/>
</dbReference>
<comment type="caution">
    <text evidence="20">The sequence shown here is derived from an EMBL/GenBank/DDBJ whole genome shotgun (WGS) entry which is preliminary data.</text>
</comment>
<evidence type="ECO:0000256" key="10">
    <source>
        <dbReference type="ARBA" id="ARBA00023186"/>
    </source>
</evidence>
<evidence type="ECO:0000256" key="11">
    <source>
        <dbReference type="ARBA" id="ARBA00025034"/>
    </source>
</evidence>
<comment type="similarity">
    <text evidence="2">Belongs to the OXA1/ALB3/YidC family. Type 1 subfamily.</text>
</comment>
<dbReference type="Proteomes" id="UP001564626">
    <property type="component" value="Unassembled WGS sequence"/>
</dbReference>
<accession>A0ABV4CPW3</accession>
<dbReference type="NCBIfam" id="NF002899">
    <property type="entry name" value="PRK03449.1"/>
    <property type="match status" value="1"/>
</dbReference>
<evidence type="ECO:0000256" key="2">
    <source>
        <dbReference type="ARBA" id="ARBA00010527"/>
    </source>
</evidence>
<evidence type="ECO:0000256" key="16">
    <source>
        <dbReference type="RuleBase" id="RU003945"/>
    </source>
</evidence>
<feature type="transmembrane region" description="Helical" evidence="18">
    <location>
        <begin position="30"/>
        <end position="52"/>
    </location>
</feature>
<dbReference type="NCBIfam" id="TIGR03592">
    <property type="entry name" value="yidC_oxa1_cterm"/>
    <property type="match status" value="1"/>
</dbReference>
<feature type="region of interest" description="Disordered" evidence="17">
    <location>
        <begin position="260"/>
        <end position="348"/>
    </location>
</feature>
<evidence type="ECO:0000256" key="1">
    <source>
        <dbReference type="ARBA" id="ARBA00004651"/>
    </source>
</evidence>
<feature type="transmembrane region" description="Helical" evidence="18">
    <location>
        <begin position="214"/>
        <end position="238"/>
    </location>
</feature>
<dbReference type="PANTHER" id="PTHR12428">
    <property type="entry name" value="OXA1"/>
    <property type="match status" value="1"/>
</dbReference>
<evidence type="ECO:0000256" key="8">
    <source>
        <dbReference type="ARBA" id="ARBA00022989"/>
    </source>
</evidence>
<keyword evidence="6 16" id="KW-0812">Transmembrane</keyword>
<dbReference type="CDD" id="cd20070">
    <property type="entry name" value="5TM_YidC_Alb3"/>
    <property type="match status" value="1"/>
</dbReference>
<evidence type="ECO:0000256" key="7">
    <source>
        <dbReference type="ARBA" id="ARBA00022927"/>
    </source>
</evidence>
<keyword evidence="4" id="KW-0813">Transport</keyword>
<protein>
    <recommendedName>
        <fullName evidence="3">Membrane protein insertase YidC</fullName>
    </recommendedName>
    <alternativeName>
        <fullName evidence="15">Foldase YidC</fullName>
    </alternativeName>
    <alternativeName>
        <fullName evidence="14">Membrane integrase YidC</fullName>
    </alternativeName>
    <alternativeName>
        <fullName evidence="13">Membrane protein YidC</fullName>
    </alternativeName>
</protein>
<feature type="compositionally biased region" description="Low complexity" evidence="17">
    <location>
        <begin position="263"/>
        <end position="275"/>
    </location>
</feature>
<name>A0ABV4CPW3_9PSEU</name>
<comment type="subcellular location">
    <subcellularLocation>
        <location evidence="1">Cell membrane</location>
        <topology evidence="1">Multi-pass membrane protein</topology>
    </subcellularLocation>
    <subcellularLocation>
        <location evidence="16">Membrane</location>
        <topology evidence="16">Multi-pass membrane protein</topology>
    </subcellularLocation>
</comment>
<dbReference type="InterPro" id="IPR028055">
    <property type="entry name" value="YidC/Oxa/ALB_C"/>
</dbReference>
<keyword evidence="21" id="KW-1185">Reference proteome</keyword>
<evidence type="ECO:0000256" key="15">
    <source>
        <dbReference type="ARBA" id="ARBA00033342"/>
    </source>
</evidence>
<comment type="subunit">
    <text evidence="12">Interacts with the Sec translocase complex via SecD. Specifically interacts with transmembrane segments of nascent integral membrane proteins during membrane integration.</text>
</comment>
<keyword evidence="5" id="KW-1003">Cell membrane</keyword>
<comment type="function">
    <text evidence="11">Required for the insertion and/or proper folding and/or complex formation of integral membrane proteins into the membrane. Involved in integration of membrane proteins that insert both dependently and independently of the Sec translocase complex, as well as at least some lipoproteins. Aids folding of multispanning membrane proteins.</text>
</comment>
<evidence type="ECO:0000256" key="12">
    <source>
        <dbReference type="ARBA" id="ARBA00026028"/>
    </source>
</evidence>
<organism evidence="20 21">
    <name type="scientific">Saccharopolyspora cebuensis</name>
    <dbReference type="NCBI Taxonomy" id="418759"/>
    <lineage>
        <taxon>Bacteria</taxon>
        <taxon>Bacillati</taxon>
        <taxon>Actinomycetota</taxon>
        <taxon>Actinomycetes</taxon>
        <taxon>Pseudonocardiales</taxon>
        <taxon>Pseudonocardiaceae</taxon>
        <taxon>Saccharopolyspora</taxon>
    </lineage>
</organism>
<feature type="compositionally biased region" description="Basic and acidic residues" evidence="17">
    <location>
        <begin position="334"/>
        <end position="348"/>
    </location>
</feature>
<evidence type="ECO:0000256" key="18">
    <source>
        <dbReference type="SAM" id="Phobius"/>
    </source>
</evidence>
<dbReference type="InterPro" id="IPR047196">
    <property type="entry name" value="YidC_ALB_C"/>
</dbReference>
<keyword evidence="10" id="KW-0143">Chaperone</keyword>
<evidence type="ECO:0000313" key="20">
    <source>
        <dbReference type="EMBL" id="MEY8041962.1"/>
    </source>
</evidence>
<evidence type="ECO:0000256" key="13">
    <source>
        <dbReference type="ARBA" id="ARBA00031538"/>
    </source>
</evidence>
<keyword evidence="9 18" id="KW-0472">Membrane</keyword>
<dbReference type="PANTHER" id="PTHR12428:SF65">
    <property type="entry name" value="CYTOCHROME C OXIDASE ASSEMBLY PROTEIN COX18, MITOCHONDRIAL"/>
    <property type="match status" value="1"/>
</dbReference>
<evidence type="ECO:0000259" key="19">
    <source>
        <dbReference type="Pfam" id="PF02096"/>
    </source>
</evidence>